<accession>A0ABP1P8H8</accession>
<evidence type="ECO:0000256" key="1">
    <source>
        <dbReference type="SAM" id="MobiDB-lite"/>
    </source>
</evidence>
<sequence>MKNWSGVAPRLASAFFVVITVQTLVTVSECETVNDRLEKYVPDQWRTIPRGYQPPQIEIQLLKSHVSPDKNIVSTIEYIFSNGDYAKPVERESAEEKAKESNRNGKKIDNLSLHPKSIFDAVKKFNPCPSGQAMDPLGKCRDIFQKK</sequence>
<feature type="signal peptide" evidence="2">
    <location>
        <begin position="1"/>
        <end position="30"/>
    </location>
</feature>
<evidence type="ECO:0000313" key="3">
    <source>
        <dbReference type="EMBL" id="CAL7948547.1"/>
    </source>
</evidence>
<evidence type="ECO:0000256" key="2">
    <source>
        <dbReference type="SAM" id="SignalP"/>
    </source>
</evidence>
<feature type="compositionally biased region" description="Basic and acidic residues" evidence="1">
    <location>
        <begin position="90"/>
        <end position="109"/>
    </location>
</feature>
<organism evidence="3 4">
    <name type="scientific">Xylocopa violacea</name>
    <name type="common">Violet carpenter bee</name>
    <name type="synonym">Apis violacea</name>
    <dbReference type="NCBI Taxonomy" id="135666"/>
    <lineage>
        <taxon>Eukaryota</taxon>
        <taxon>Metazoa</taxon>
        <taxon>Ecdysozoa</taxon>
        <taxon>Arthropoda</taxon>
        <taxon>Hexapoda</taxon>
        <taxon>Insecta</taxon>
        <taxon>Pterygota</taxon>
        <taxon>Neoptera</taxon>
        <taxon>Endopterygota</taxon>
        <taxon>Hymenoptera</taxon>
        <taxon>Apocrita</taxon>
        <taxon>Aculeata</taxon>
        <taxon>Apoidea</taxon>
        <taxon>Anthophila</taxon>
        <taxon>Apidae</taxon>
        <taxon>Xylocopa</taxon>
        <taxon>Xylocopa</taxon>
    </lineage>
</organism>
<dbReference type="Proteomes" id="UP001642520">
    <property type="component" value="Unassembled WGS sequence"/>
</dbReference>
<reference evidence="3 4" key="1">
    <citation type="submission" date="2024-08" db="EMBL/GenBank/DDBJ databases">
        <authorList>
            <person name="Will J Nash"/>
            <person name="Angela Man"/>
            <person name="Seanna McTaggart"/>
            <person name="Kendall Baker"/>
            <person name="Tom Barker"/>
            <person name="Leah Catchpole"/>
            <person name="Alex Durrant"/>
            <person name="Karim Gharbi"/>
            <person name="Naomi Irish"/>
            <person name="Gemy Kaithakottil"/>
            <person name="Debby Ku"/>
            <person name="Aaliyah Providence"/>
            <person name="Felix Shaw"/>
            <person name="David Swarbreck"/>
            <person name="Chris Watkins"/>
            <person name="Ann M. McCartney"/>
            <person name="Giulio Formenti"/>
            <person name="Alice Mouton"/>
            <person name="Noel Vella"/>
            <person name="Bjorn M von Reumont"/>
            <person name="Adriana Vella"/>
            <person name="Wilfried Haerty"/>
        </authorList>
    </citation>
    <scope>NUCLEOTIDE SEQUENCE [LARGE SCALE GENOMIC DNA]</scope>
</reference>
<feature type="chain" id="PRO_5045510536" evidence="2">
    <location>
        <begin position="31"/>
        <end position="147"/>
    </location>
</feature>
<dbReference type="EMBL" id="CAXAJV020001299">
    <property type="protein sequence ID" value="CAL7948547.1"/>
    <property type="molecule type" value="Genomic_DNA"/>
</dbReference>
<proteinExistence type="predicted"/>
<protein>
    <submittedName>
        <fullName evidence="3">Uncharacterized protein</fullName>
    </submittedName>
</protein>
<keyword evidence="4" id="KW-1185">Reference proteome</keyword>
<name>A0ABP1P8H8_XYLVO</name>
<feature type="region of interest" description="Disordered" evidence="1">
    <location>
        <begin position="90"/>
        <end position="111"/>
    </location>
</feature>
<comment type="caution">
    <text evidence="3">The sequence shown here is derived from an EMBL/GenBank/DDBJ whole genome shotgun (WGS) entry which is preliminary data.</text>
</comment>
<evidence type="ECO:0000313" key="4">
    <source>
        <dbReference type="Proteomes" id="UP001642520"/>
    </source>
</evidence>
<gene>
    <name evidence="3" type="ORF">XYLVIOL_LOCUS8933</name>
</gene>
<keyword evidence="2" id="KW-0732">Signal</keyword>